<protein>
    <recommendedName>
        <fullName evidence="3">histidine kinase</fullName>
        <ecNumber evidence="3">2.7.13.3</ecNumber>
    </recommendedName>
</protein>
<organism evidence="16 17">
    <name type="scientific">Sulfurospirillum barnesii (strain ATCC 700032 / DSM 10660 / SES-3)</name>
    <dbReference type="NCBI Taxonomy" id="760154"/>
    <lineage>
        <taxon>Bacteria</taxon>
        <taxon>Pseudomonadati</taxon>
        <taxon>Campylobacterota</taxon>
        <taxon>Epsilonproteobacteria</taxon>
        <taxon>Campylobacterales</taxon>
        <taxon>Sulfurospirillaceae</taxon>
        <taxon>Sulfurospirillum</taxon>
    </lineage>
</organism>
<dbReference type="GO" id="GO:0004673">
    <property type="term" value="F:protein histidine kinase activity"/>
    <property type="evidence" value="ECO:0007669"/>
    <property type="project" value="UniProtKB-EC"/>
</dbReference>
<dbReference type="InterPro" id="IPR005467">
    <property type="entry name" value="His_kinase_dom"/>
</dbReference>
<keyword evidence="9 16" id="KW-0418">Kinase</keyword>
<evidence type="ECO:0000256" key="12">
    <source>
        <dbReference type="ARBA" id="ARBA00023012"/>
    </source>
</evidence>
<evidence type="ECO:0000256" key="14">
    <source>
        <dbReference type="SAM" id="Phobius"/>
    </source>
</evidence>
<feature type="transmembrane region" description="Helical" evidence="14">
    <location>
        <begin position="341"/>
        <end position="362"/>
    </location>
</feature>
<dbReference type="PRINTS" id="PR00344">
    <property type="entry name" value="BCTRLSENSOR"/>
</dbReference>
<dbReference type="PANTHER" id="PTHR43065">
    <property type="entry name" value="SENSOR HISTIDINE KINASE"/>
    <property type="match status" value="1"/>
</dbReference>
<keyword evidence="4" id="KW-1003">Cell membrane</keyword>
<dbReference type="InterPro" id="IPR033480">
    <property type="entry name" value="sCache_2"/>
</dbReference>
<evidence type="ECO:0000256" key="5">
    <source>
        <dbReference type="ARBA" id="ARBA00022553"/>
    </source>
</evidence>
<evidence type="ECO:0000256" key="8">
    <source>
        <dbReference type="ARBA" id="ARBA00022741"/>
    </source>
</evidence>
<keyword evidence="7 14" id="KW-0812">Transmembrane</keyword>
<dbReference type="Gene3D" id="3.30.450.20">
    <property type="entry name" value="PAS domain"/>
    <property type="match status" value="2"/>
</dbReference>
<evidence type="ECO:0000256" key="9">
    <source>
        <dbReference type="ARBA" id="ARBA00022777"/>
    </source>
</evidence>
<dbReference type="GO" id="GO:0000160">
    <property type="term" value="P:phosphorelay signal transduction system"/>
    <property type="evidence" value="ECO:0007669"/>
    <property type="project" value="UniProtKB-KW"/>
</dbReference>
<keyword evidence="5" id="KW-0597">Phosphoprotein</keyword>
<dbReference type="Gene3D" id="1.10.287.130">
    <property type="match status" value="1"/>
</dbReference>
<feature type="domain" description="Histidine kinase" evidence="15">
    <location>
        <begin position="384"/>
        <end position="603"/>
    </location>
</feature>
<dbReference type="Pfam" id="PF08269">
    <property type="entry name" value="dCache_2"/>
    <property type="match status" value="1"/>
</dbReference>
<keyword evidence="10" id="KW-0067">ATP-binding</keyword>
<dbReference type="InterPro" id="IPR004010">
    <property type="entry name" value="Double_Cache_2"/>
</dbReference>
<dbReference type="HOGENOM" id="CLU_000445_133_1_7"/>
<dbReference type="KEGG" id="sba:Sulba_0742"/>
<dbReference type="Proteomes" id="UP000006176">
    <property type="component" value="Chromosome"/>
</dbReference>
<evidence type="ECO:0000259" key="15">
    <source>
        <dbReference type="PROSITE" id="PS50109"/>
    </source>
</evidence>
<dbReference type="RefSeq" id="WP_014768927.1">
    <property type="nucleotide sequence ID" value="NC_018002.1"/>
</dbReference>
<gene>
    <name evidence="16" type="ordered locus">Sulba_0742</name>
</gene>
<evidence type="ECO:0000256" key="11">
    <source>
        <dbReference type="ARBA" id="ARBA00022989"/>
    </source>
</evidence>
<sequence length="603" mass="69331">MFKSRLFLKAMLAVLGIIILYTLAIYVFILPKMHHVTRKLEEKNAHEVLSKVVLLAQNTHRDVTMYEALALQQHKDKLTNAVNMVISLLQAKHEASSTQNLSQEAIQNNQKEVLQLISKLRHSGDGYFYISTYNNVLVSHPYMNSMDMSNMGDMRGKAIIPDIHAIIDEYGEGFYRYFWKKNPEDSIGHEKLVFIKDFSPWEMVVMSGAYIDDIQAEIDKRKATLMLQLSEIVQKTRIGKTGYLFLFDANGTMLINPNKEIEGHTFKTIKNPATGKLIFDELIEKATTTKELIYQWNKPDDLEHYSYDKIAWIEQIPELGWYVVSSAYLEEFDTASKEIKYVTSLLALALLGFFGLYSFFVFKNLLTPAINVSKYAVMGEMIATIAHQWKQPLNELGLVLQKFEFAYHKNLLTHELLEKETKAARTLIAKMADTIDIFKNFFSLKNNTHTFDVVTSIEHMIRLMEKTLKLDDIVMIHQMQSTHTLESYQGEFEHVILNILMNAKDVLNDQKNGEKIILIKTHQSDKAFSITIQDNGGGVPEKIIHRIFNPHFSTKKEGAGIGLYIAKQIIHEHIGGKLTVENRYFHFEQEEYFGACFTIVCTI</sequence>
<dbReference type="InterPro" id="IPR036890">
    <property type="entry name" value="HATPase_C_sf"/>
</dbReference>
<dbReference type="eggNOG" id="COG4191">
    <property type="taxonomic scope" value="Bacteria"/>
</dbReference>
<dbReference type="STRING" id="760154.Sulba_0742"/>
<dbReference type="Pfam" id="PF02518">
    <property type="entry name" value="HATPase_c"/>
    <property type="match status" value="1"/>
</dbReference>
<evidence type="ECO:0000256" key="13">
    <source>
        <dbReference type="ARBA" id="ARBA00023136"/>
    </source>
</evidence>
<dbReference type="InterPro" id="IPR004358">
    <property type="entry name" value="Sig_transdc_His_kin-like_C"/>
</dbReference>
<dbReference type="PROSITE" id="PS50109">
    <property type="entry name" value="HIS_KIN"/>
    <property type="match status" value="1"/>
</dbReference>
<evidence type="ECO:0000256" key="1">
    <source>
        <dbReference type="ARBA" id="ARBA00000085"/>
    </source>
</evidence>
<keyword evidence="8" id="KW-0547">Nucleotide-binding</keyword>
<dbReference type="InterPro" id="IPR003594">
    <property type="entry name" value="HATPase_dom"/>
</dbReference>
<accession>I3XVS3</accession>
<keyword evidence="17" id="KW-1185">Reference proteome</keyword>
<evidence type="ECO:0000256" key="6">
    <source>
        <dbReference type="ARBA" id="ARBA00022679"/>
    </source>
</evidence>
<keyword evidence="13 14" id="KW-0472">Membrane</keyword>
<dbReference type="EMBL" id="CP003333">
    <property type="protein sequence ID" value="AFL68047.1"/>
    <property type="molecule type" value="Genomic_DNA"/>
</dbReference>
<dbReference type="SUPFAM" id="SSF55874">
    <property type="entry name" value="ATPase domain of HSP90 chaperone/DNA topoisomerase II/histidine kinase"/>
    <property type="match status" value="1"/>
</dbReference>
<dbReference type="eggNOG" id="COG4564">
    <property type="taxonomic scope" value="Bacteria"/>
</dbReference>
<dbReference type="AlphaFoldDB" id="I3XVS3"/>
<keyword evidence="11 14" id="KW-1133">Transmembrane helix</keyword>
<dbReference type="OrthoDB" id="5348736at2"/>
<dbReference type="SMART" id="SM00387">
    <property type="entry name" value="HATPase_c"/>
    <property type="match status" value="1"/>
</dbReference>
<keyword evidence="12" id="KW-0902">Two-component regulatory system</keyword>
<comment type="catalytic activity">
    <reaction evidence="1">
        <text>ATP + protein L-histidine = ADP + protein N-phospho-L-histidine.</text>
        <dbReference type="EC" id="2.7.13.3"/>
    </reaction>
</comment>
<evidence type="ECO:0000256" key="3">
    <source>
        <dbReference type="ARBA" id="ARBA00012438"/>
    </source>
</evidence>
<dbReference type="Gene3D" id="3.30.565.10">
    <property type="entry name" value="Histidine kinase-like ATPase, C-terminal domain"/>
    <property type="match status" value="1"/>
</dbReference>
<evidence type="ECO:0000313" key="17">
    <source>
        <dbReference type="Proteomes" id="UP000006176"/>
    </source>
</evidence>
<comment type="subcellular location">
    <subcellularLocation>
        <location evidence="2">Cell membrane</location>
        <topology evidence="2">Multi-pass membrane protein</topology>
    </subcellularLocation>
</comment>
<keyword evidence="6" id="KW-0808">Transferase</keyword>
<feature type="transmembrane region" description="Helical" evidence="14">
    <location>
        <begin position="6"/>
        <end position="29"/>
    </location>
</feature>
<evidence type="ECO:0000256" key="2">
    <source>
        <dbReference type="ARBA" id="ARBA00004651"/>
    </source>
</evidence>
<evidence type="ECO:0000256" key="10">
    <source>
        <dbReference type="ARBA" id="ARBA00022840"/>
    </source>
</evidence>
<name>I3XVS3_SULBS</name>
<dbReference type="SMART" id="SM01049">
    <property type="entry name" value="Cache_2"/>
    <property type="match status" value="2"/>
</dbReference>
<dbReference type="GO" id="GO:0005524">
    <property type="term" value="F:ATP binding"/>
    <property type="evidence" value="ECO:0007669"/>
    <property type="project" value="UniProtKB-KW"/>
</dbReference>
<evidence type="ECO:0000256" key="4">
    <source>
        <dbReference type="ARBA" id="ARBA00022475"/>
    </source>
</evidence>
<dbReference type="PATRIC" id="fig|760154.4.peg.740"/>
<dbReference type="EC" id="2.7.13.3" evidence="3"/>
<reference evidence="16 17" key="1">
    <citation type="submission" date="2012-06" db="EMBL/GenBank/DDBJ databases">
        <title>Complete sequence of Sulfurospirillum barnesii SES-3.</title>
        <authorList>
            <consortium name="US DOE Joint Genome Institute"/>
            <person name="Lucas S."/>
            <person name="Han J."/>
            <person name="Lapidus A."/>
            <person name="Cheng J.-F."/>
            <person name="Goodwin L."/>
            <person name="Pitluck S."/>
            <person name="Peters L."/>
            <person name="Ovchinnikova G."/>
            <person name="Lu M."/>
            <person name="Detter J.C."/>
            <person name="Han C."/>
            <person name="Tapia R."/>
            <person name="Land M."/>
            <person name="Hauser L."/>
            <person name="Kyrpides N."/>
            <person name="Ivanova N."/>
            <person name="Pagani I."/>
            <person name="Stolz J."/>
            <person name="Arkin A."/>
            <person name="Dehal P."/>
            <person name="Oremland R."/>
            <person name="Saltikov C."/>
            <person name="Basu P."/>
            <person name="Hollibaugh J."/>
            <person name="Newman D."/>
            <person name="Stolyar S."/>
            <person name="Hazen T."/>
            <person name="Woyke T."/>
        </authorList>
    </citation>
    <scope>NUCLEOTIDE SEQUENCE [LARGE SCALE GENOMIC DNA]</scope>
    <source>
        <strain evidence="17">ATCC 700032 / DSM 10660 / SES-3</strain>
    </source>
</reference>
<evidence type="ECO:0000313" key="16">
    <source>
        <dbReference type="EMBL" id="AFL68047.1"/>
    </source>
</evidence>
<dbReference type="GO" id="GO:0005886">
    <property type="term" value="C:plasma membrane"/>
    <property type="evidence" value="ECO:0007669"/>
    <property type="project" value="UniProtKB-SubCell"/>
</dbReference>
<dbReference type="PANTHER" id="PTHR43065:SF10">
    <property type="entry name" value="PEROXIDE STRESS-ACTIVATED HISTIDINE KINASE MAK3"/>
    <property type="match status" value="1"/>
</dbReference>
<dbReference type="CDD" id="cd12912">
    <property type="entry name" value="PDC2_MCP_like"/>
    <property type="match status" value="1"/>
</dbReference>
<proteinExistence type="predicted"/>
<evidence type="ECO:0000256" key="7">
    <source>
        <dbReference type="ARBA" id="ARBA00022692"/>
    </source>
</evidence>